<comment type="caution">
    <text evidence="6">The sequence shown here is derived from an EMBL/GenBank/DDBJ whole genome shotgun (WGS) entry which is preliminary data.</text>
</comment>
<feature type="domain" description="Cyclin-like" evidence="5">
    <location>
        <begin position="155"/>
        <end position="256"/>
    </location>
</feature>
<dbReference type="Pfam" id="PF00134">
    <property type="entry name" value="Cyclin_N"/>
    <property type="match status" value="1"/>
</dbReference>
<dbReference type="InterPro" id="IPR006671">
    <property type="entry name" value="Cyclin_N"/>
</dbReference>
<comment type="similarity">
    <text evidence="4">Belongs to the cyclin family.</text>
</comment>
<dbReference type="EMBL" id="BKCJ010008985">
    <property type="protein sequence ID" value="GEU84861.1"/>
    <property type="molecule type" value="Genomic_DNA"/>
</dbReference>
<dbReference type="InterPro" id="IPR039361">
    <property type="entry name" value="Cyclin"/>
</dbReference>
<evidence type="ECO:0000313" key="6">
    <source>
        <dbReference type="EMBL" id="GEU84861.1"/>
    </source>
</evidence>
<sequence>MEFPDDDDDSSDEYFPELKIKKAKTCKGKPKTVKIPLIDSSAEDMSKSSKSKGKFLKSLFLDSSDEDILNSFKSQGKTFKEDNDSVCYDDEEISEKQRFNENDETEYSVFELPLLSDECLCLLIQKECEQFVGFDYYQKLRNGELDLVARRQAVDWIIKVHAHYNFGPLCAYLSINYLDRFLAVYEFPKDKEWMMQLLAVACLSLASKMEENEERILKCVELVNELSGCAKNIKNGTSTGPHSPIGVLEAACLSYNKSDDSGIESNTTKRRRLDIRTPFHLEL</sequence>
<evidence type="ECO:0000256" key="2">
    <source>
        <dbReference type="ARBA" id="ARBA00023127"/>
    </source>
</evidence>
<gene>
    <name evidence="6" type="ORF">Tci_056839</name>
</gene>
<dbReference type="GO" id="GO:0051301">
    <property type="term" value="P:cell division"/>
    <property type="evidence" value="ECO:0007669"/>
    <property type="project" value="UniProtKB-KW"/>
</dbReference>
<organism evidence="6">
    <name type="scientific">Tanacetum cinerariifolium</name>
    <name type="common">Dalmatian daisy</name>
    <name type="synonym">Chrysanthemum cinerariifolium</name>
    <dbReference type="NCBI Taxonomy" id="118510"/>
    <lineage>
        <taxon>Eukaryota</taxon>
        <taxon>Viridiplantae</taxon>
        <taxon>Streptophyta</taxon>
        <taxon>Embryophyta</taxon>
        <taxon>Tracheophyta</taxon>
        <taxon>Spermatophyta</taxon>
        <taxon>Magnoliopsida</taxon>
        <taxon>eudicotyledons</taxon>
        <taxon>Gunneridae</taxon>
        <taxon>Pentapetalae</taxon>
        <taxon>asterids</taxon>
        <taxon>campanulids</taxon>
        <taxon>Asterales</taxon>
        <taxon>Asteraceae</taxon>
        <taxon>Asteroideae</taxon>
        <taxon>Anthemideae</taxon>
        <taxon>Anthemidinae</taxon>
        <taxon>Tanacetum</taxon>
    </lineage>
</organism>
<protein>
    <submittedName>
        <fullName evidence="6">Cyclin, C-terminal domain-containing protein</fullName>
    </submittedName>
</protein>
<dbReference type="SUPFAM" id="SSF47954">
    <property type="entry name" value="Cyclin-like"/>
    <property type="match status" value="1"/>
</dbReference>
<keyword evidence="3" id="KW-0131">Cell cycle</keyword>
<dbReference type="InterPro" id="IPR036915">
    <property type="entry name" value="Cyclin-like_sf"/>
</dbReference>
<dbReference type="CDD" id="cd20543">
    <property type="entry name" value="CYCLIN_AtCycD-like_rpt1"/>
    <property type="match status" value="1"/>
</dbReference>
<evidence type="ECO:0000256" key="3">
    <source>
        <dbReference type="ARBA" id="ARBA00023306"/>
    </source>
</evidence>
<evidence type="ECO:0000256" key="4">
    <source>
        <dbReference type="RuleBase" id="RU000383"/>
    </source>
</evidence>
<dbReference type="PROSITE" id="PS00292">
    <property type="entry name" value="CYCLINS"/>
    <property type="match status" value="1"/>
</dbReference>
<dbReference type="AlphaFoldDB" id="A0A6L2NF48"/>
<dbReference type="InterPro" id="IPR048258">
    <property type="entry name" value="Cyclins_cyclin-box"/>
</dbReference>
<accession>A0A6L2NF48</accession>
<evidence type="ECO:0000256" key="1">
    <source>
        <dbReference type="ARBA" id="ARBA00022618"/>
    </source>
</evidence>
<keyword evidence="1" id="KW-0132">Cell division</keyword>
<name>A0A6L2NF48_TANCI</name>
<dbReference type="InterPro" id="IPR013763">
    <property type="entry name" value="Cyclin-like_dom"/>
</dbReference>
<dbReference type="Gene3D" id="1.10.472.10">
    <property type="entry name" value="Cyclin-like"/>
    <property type="match status" value="2"/>
</dbReference>
<reference evidence="6" key="1">
    <citation type="journal article" date="2019" name="Sci. Rep.">
        <title>Draft genome of Tanacetum cinerariifolium, the natural source of mosquito coil.</title>
        <authorList>
            <person name="Yamashiro T."/>
            <person name="Shiraishi A."/>
            <person name="Satake H."/>
            <person name="Nakayama K."/>
        </authorList>
    </citation>
    <scope>NUCLEOTIDE SEQUENCE</scope>
</reference>
<dbReference type="SMART" id="SM00385">
    <property type="entry name" value="CYCLIN"/>
    <property type="match status" value="1"/>
</dbReference>
<evidence type="ECO:0000259" key="5">
    <source>
        <dbReference type="SMART" id="SM00385"/>
    </source>
</evidence>
<keyword evidence="2 4" id="KW-0195">Cyclin</keyword>
<proteinExistence type="inferred from homology"/>
<dbReference type="PANTHER" id="PTHR10177">
    <property type="entry name" value="CYCLINS"/>
    <property type="match status" value="1"/>
</dbReference>